<sequence>MIRAHRKQSPGERTPSAKLAPLADGRPKIAFILLQRFRHNHDFKREERNSPELVGAEEIITFMSCVRIICLLVRALGIFASALKQKSNLGIKTPRG</sequence>
<proteinExistence type="predicted"/>
<keyword evidence="3" id="KW-1185">Reference proteome</keyword>
<evidence type="ECO:0000313" key="3">
    <source>
        <dbReference type="Proteomes" id="UP001519460"/>
    </source>
</evidence>
<gene>
    <name evidence="2" type="ORF">BaRGS_00010090</name>
</gene>
<accession>A0ABD0LH25</accession>
<evidence type="ECO:0000313" key="2">
    <source>
        <dbReference type="EMBL" id="KAK7498713.1"/>
    </source>
</evidence>
<feature type="region of interest" description="Disordered" evidence="1">
    <location>
        <begin position="1"/>
        <end position="22"/>
    </location>
</feature>
<reference evidence="2 3" key="1">
    <citation type="journal article" date="2023" name="Sci. Data">
        <title>Genome assembly of the Korean intertidal mud-creeper Batillaria attramentaria.</title>
        <authorList>
            <person name="Patra A.K."/>
            <person name="Ho P.T."/>
            <person name="Jun S."/>
            <person name="Lee S.J."/>
            <person name="Kim Y."/>
            <person name="Won Y.J."/>
        </authorList>
    </citation>
    <scope>NUCLEOTIDE SEQUENCE [LARGE SCALE GENOMIC DNA]</scope>
    <source>
        <strain evidence="2">Wonlab-2016</strain>
    </source>
</reference>
<comment type="caution">
    <text evidence="2">The sequence shown here is derived from an EMBL/GenBank/DDBJ whole genome shotgun (WGS) entry which is preliminary data.</text>
</comment>
<protein>
    <submittedName>
        <fullName evidence="2">Uncharacterized protein</fullName>
    </submittedName>
</protein>
<evidence type="ECO:0000256" key="1">
    <source>
        <dbReference type="SAM" id="MobiDB-lite"/>
    </source>
</evidence>
<dbReference type="Proteomes" id="UP001519460">
    <property type="component" value="Unassembled WGS sequence"/>
</dbReference>
<name>A0ABD0LH25_9CAEN</name>
<dbReference type="EMBL" id="JACVVK020000049">
    <property type="protein sequence ID" value="KAK7498713.1"/>
    <property type="molecule type" value="Genomic_DNA"/>
</dbReference>
<dbReference type="AlphaFoldDB" id="A0ABD0LH25"/>
<organism evidence="2 3">
    <name type="scientific">Batillaria attramentaria</name>
    <dbReference type="NCBI Taxonomy" id="370345"/>
    <lineage>
        <taxon>Eukaryota</taxon>
        <taxon>Metazoa</taxon>
        <taxon>Spiralia</taxon>
        <taxon>Lophotrochozoa</taxon>
        <taxon>Mollusca</taxon>
        <taxon>Gastropoda</taxon>
        <taxon>Caenogastropoda</taxon>
        <taxon>Sorbeoconcha</taxon>
        <taxon>Cerithioidea</taxon>
        <taxon>Batillariidae</taxon>
        <taxon>Batillaria</taxon>
    </lineage>
</organism>